<sequence>MQCCTLKSGARYTSGHWSYLSRAWIQFDVIGLIPGYCVDCGPIRSNKPTSGVRVWKRPNG</sequence>
<reference evidence="1 2" key="1">
    <citation type="submission" date="2020-06" db="EMBL/GenBank/DDBJ databases">
        <title>Transcriptomic and genomic resources for Thalictrum thalictroides and T. hernandezii: Facilitating candidate gene discovery in an emerging model plant lineage.</title>
        <authorList>
            <person name="Arias T."/>
            <person name="Riano-Pachon D.M."/>
            <person name="Di Stilio V.S."/>
        </authorList>
    </citation>
    <scope>NUCLEOTIDE SEQUENCE [LARGE SCALE GENOMIC DNA]</scope>
    <source>
        <strain evidence="2">cv. WT478/WT964</strain>
        <tissue evidence="1">Leaves</tissue>
    </source>
</reference>
<organism evidence="1 2">
    <name type="scientific">Thalictrum thalictroides</name>
    <name type="common">Rue-anemone</name>
    <name type="synonym">Anemone thalictroides</name>
    <dbReference type="NCBI Taxonomy" id="46969"/>
    <lineage>
        <taxon>Eukaryota</taxon>
        <taxon>Viridiplantae</taxon>
        <taxon>Streptophyta</taxon>
        <taxon>Embryophyta</taxon>
        <taxon>Tracheophyta</taxon>
        <taxon>Spermatophyta</taxon>
        <taxon>Magnoliopsida</taxon>
        <taxon>Ranunculales</taxon>
        <taxon>Ranunculaceae</taxon>
        <taxon>Thalictroideae</taxon>
        <taxon>Thalictrum</taxon>
    </lineage>
</organism>
<dbReference type="AlphaFoldDB" id="A0A7J6VXR0"/>
<name>A0A7J6VXR0_THATH</name>
<comment type="caution">
    <text evidence="1">The sequence shown here is derived from an EMBL/GenBank/DDBJ whole genome shotgun (WGS) entry which is preliminary data.</text>
</comment>
<gene>
    <name evidence="1" type="ORF">FRX31_020488</name>
</gene>
<accession>A0A7J6VXR0</accession>
<dbReference type="Proteomes" id="UP000554482">
    <property type="component" value="Unassembled WGS sequence"/>
</dbReference>
<evidence type="ECO:0000313" key="1">
    <source>
        <dbReference type="EMBL" id="KAF5189924.1"/>
    </source>
</evidence>
<protein>
    <submittedName>
        <fullName evidence="1">Uncharacterized protein</fullName>
    </submittedName>
</protein>
<evidence type="ECO:0000313" key="2">
    <source>
        <dbReference type="Proteomes" id="UP000554482"/>
    </source>
</evidence>
<proteinExistence type="predicted"/>
<dbReference type="EMBL" id="JABWDY010024849">
    <property type="protein sequence ID" value="KAF5189924.1"/>
    <property type="molecule type" value="Genomic_DNA"/>
</dbReference>
<keyword evidence="2" id="KW-1185">Reference proteome</keyword>